<accession>A0ABD2GR94</accession>
<sequence>MLIRGLGPGDGIESRAGWRKGKACRGDEGVFYMCPNRTPLPVTSTDPLLWRERATLNLNLTRLMENAGP</sequence>
<proteinExistence type="predicted"/>
<reference evidence="1 2" key="2">
    <citation type="journal article" date="2024" name="G3 (Bethesda)">
        <title>The genome of the cryopelagic Antarctic bald notothen, Trematomus borchgrevinki.</title>
        <authorList>
            <person name="Rayamajhi N."/>
            <person name="Rivera-Colon A.G."/>
            <person name="Minhas B.F."/>
            <person name="Cheng C.C."/>
            <person name="Catchen J.M."/>
        </authorList>
    </citation>
    <scope>NUCLEOTIDE SEQUENCE [LARGE SCALE GENOMIC DNA]</scope>
    <source>
        <strain evidence="1">AGRC-2024</strain>
    </source>
</reference>
<keyword evidence="2" id="KW-1185">Reference proteome</keyword>
<organism evidence="1 2">
    <name type="scientific">Pagothenia borchgrevinki</name>
    <name type="common">Bald rockcod</name>
    <name type="synonym">Trematomus borchgrevinki</name>
    <dbReference type="NCBI Taxonomy" id="8213"/>
    <lineage>
        <taxon>Eukaryota</taxon>
        <taxon>Metazoa</taxon>
        <taxon>Chordata</taxon>
        <taxon>Craniata</taxon>
        <taxon>Vertebrata</taxon>
        <taxon>Euteleostomi</taxon>
        <taxon>Actinopterygii</taxon>
        <taxon>Neopterygii</taxon>
        <taxon>Teleostei</taxon>
        <taxon>Neoteleostei</taxon>
        <taxon>Acanthomorphata</taxon>
        <taxon>Eupercaria</taxon>
        <taxon>Perciformes</taxon>
        <taxon>Notothenioidei</taxon>
        <taxon>Nototheniidae</taxon>
        <taxon>Pagothenia</taxon>
    </lineage>
</organism>
<reference evidence="1 2" key="1">
    <citation type="journal article" date="2022" name="G3 (Bethesda)">
        <title>Evaluating Illumina-, Nanopore-, and PacBio-based genome assembly strategies with the bald notothen, Trematomus borchgrevinki.</title>
        <authorList>
            <person name="Rayamajhi N."/>
            <person name="Cheng C.C."/>
            <person name="Catchen J.M."/>
        </authorList>
    </citation>
    <scope>NUCLEOTIDE SEQUENCE [LARGE SCALE GENOMIC DNA]</scope>
    <source>
        <strain evidence="1">AGRC-2024</strain>
    </source>
</reference>
<name>A0ABD2GR94_PAGBO</name>
<dbReference type="EMBL" id="JBIYXZ010002076">
    <property type="protein sequence ID" value="KAL3056228.1"/>
    <property type="molecule type" value="Genomic_DNA"/>
</dbReference>
<evidence type="ECO:0000313" key="1">
    <source>
        <dbReference type="EMBL" id="KAL3056228.1"/>
    </source>
</evidence>
<dbReference type="AlphaFoldDB" id="A0ABD2GR94"/>
<protein>
    <submittedName>
        <fullName evidence="1">Uncharacterized protein</fullName>
    </submittedName>
</protein>
<comment type="caution">
    <text evidence="1">The sequence shown here is derived from an EMBL/GenBank/DDBJ whole genome shotgun (WGS) entry which is preliminary data.</text>
</comment>
<evidence type="ECO:0000313" key="2">
    <source>
        <dbReference type="Proteomes" id="UP001619887"/>
    </source>
</evidence>
<dbReference type="Proteomes" id="UP001619887">
    <property type="component" value="Unassembled WGS sequence"/>
</dbReference>
<gene>
    <name evidence="1" type="ORF">OYC64_018839</name>
</gene>